<evidence type="ECO:0008006" key="3">
    <source>
        <dbReference type="Google" id="ProtNLM"/>
    </source>
</evidence>
<dbReference type="Proteomes" id="UP000287171">
    <property type="component" value="Unassembled WGS sequence"/>
</dbReference>
<comment type="caution">
    <text evidence="1">The sequence shown here is derived from an EMBL/GenBank/DDBJ whole genome shotgun (WGS) entry which is preliminary data.</text>
</comment>
<gene>
    <name evidence="1" type="ORF">KDA_61490</name>
</gene>
<accession>A0A402BH12</accession>
<proteinExistence type="predicted"/>
<reference evidence="2" key="1">
    <citation type="submission" date="2018-12" db="EMBL/GenBank/DDBJ databases">
        <title>Tengunoibacter tsumagoiensis gen. nov., sp. nov., Dictyobacter kobayashii sp. nov., D. alpinus sp. nov., and D. joshuensis sp. nov. and description of Dictyobacteraceae fam. nov. within the order Ktedonobacterales isolated from Tengu-no-mugimeshi.</title>
        <authorList>
            <person name="Wang C.M."/>
            <person name="Zheng Y."/>
            <person name="Sakai Y."/>
            <person name="Toyoda A."/>
            <person name="Minakuchi Y."/>
            <person name="Abe K."/>
            <person name="Yokota A."/>
            <person name="Yabe S."/>
        </authorList>
    </citation>
    <scope>NUCLEOTIDE SEQUENCE [LARGE SCALE GENOMIC DNA]</scope>
    <source>
        <strain evidence="2">Uno16</strain>
    </source>
</reference>
<evidence type="ECO:0000313" key="2">
    <source>
        <dbReference type="Proteomes" id="UP000287171"/>
    </source>
</evidence>
<dbReference type="OrthoDB" id="3539673at2"/>
<dbReference type="EMBL" id="BIFT01000002">
    <property type="protein sequence ID" value="GCE30665.1"/>
    <property type="molecule type" value="Genomic_DNA"/>
</dbReference>
<dbReference type="RefSeq" id="WP_126630726.1">
    <property type="nucleotide sequence ID" value="NZ_BIFT01000002.1"/>
</dbReference>
<dbReference type="GO" id="GO:0042742">
    <property type="term" value="P:defense response to bacterium"/>
    <property type="evidence" value="ECO:0007669"/>
    <property type="project" value="InterPro"/>
</dbReference>
<sequence length="84" mass="8841">MSVDIVRAWTDEAYRRSLGPAELALLPTNPAGEIELVDADLATIYGGTGIGIGVGVGRPNEQFSHGCSADCLRSSYCFTFGPCC</sequence>
<dbReference type="InterPro" id="IPR027635">
    <property type="entry name" value="Lantibiotic2_lead_pep_dom"/>
</dbReference>
<evidence type="ECO:0000313" key="1">
    <source>
        <dbReference type="EMBL" id="GCE30665.1"/>
    </source>
</evidence>
<dbReference type="AlphaFoldDB" id="A0A402BH12"/>
<name>A0A402BH12_9CHLR</name>
<protein>
    <recommendedName>
        <fullName evidence="3">Mersacidin/lichenicidin family type 2 lantibiotic</fullName>
    </recommendedName>
</protein>
<keyword evidence="2" id="KW-1185">Reference proteome</keyword>
<organism evidence="1 2">
    <name type="scientific">Dictyobacter alpinus</name>
    <dbReference type="NCBI Taxonomy" id="2014873"/>
    <lineage>
        <taxon>Bacteria</taxon>
        <taxon>Bacillati</taxon>
        <taxon>Chloroflexota</taxon>
        <taxon>Ktedonobacteria</taxon>
        <taxon>Ktedonobacterales</taxon>
        <taxon>Dictyobacteraceae</taxon>
        <taxon>Dictyobacter</taxon>
    </lineage>
</organism>
<dbReference type="NCBIfam" id="TIGR03898">
    <property type="entry name" value="lanti_MRSA_kill"/>
    <property type="match status" value="1"/>
</dbReference>